<keyword evidence="3" id="KW-1185">Reference proteome</keyword>
<dbReference type="RefSeq" id="WP_317546396.1">
    <property type="nucleotide sequence ID" value="NZ_JAWLKB010000074.1"/>
</dbReference>
<keyword evidence="1" id="KW-1133">Transmembrane helix</keyword>
<keyword evidence="1" id="KW-0812">Transmembrane</keyword>
<dbReference type="PROSITE" id="PS51257">
    <property type="entry name" value="PROKAR_LIPOPROTEIN"/>
    <property type="match status" value="1"/>
</dbReference>
<feature type="transmembrane region" description="Helical" evidence="1">
    <location>
        <begin position="31"/>
        <end position="50"/>
    </location>
</feature>
<evidence type="ECO:0000313" key="3">
    <source>
        <dbReference type="Proteomes" id="UP001185927"/>
    </source>
</evidence>
<gene>
    <name evidence="2" type="ORF">R3Q16_34705</name>
</gene>
<protein>
    <recommendedName>
        <fullName evidence="4">Lipoprotein</fullName>
    </recommendedName>
</protein>
<reference evidence="2 3" key="1">
    <citation type="submission" date="2023-10" db="EMBL/GenBank/DDBJ databases">
        <title>Development of a sustainable strategy for remediation of hydrocarbon-contaminated territories based on the waste exchange concept.</title>
        <authorList>
            <person name="Krivoruchko A."/>
        </authorList>
    </citation>
    <scope>NUCLEOTIDE SEQUENCE [LARGE SCALE GENOMIC DNA]</scope>
    <source>
        <strain evidence="2 3">IEGM 1203</strain>
    </source>
</reference>
<accession>A0ABU4C5F5</accession>
<dbReference type="EMBL" id="JAWLKB010000074">
    <property type="protein sequence ID" value="MDV6271739.1"/>
    <property type="molecule type" value="Genomic_DNA"/>
</dbReference>
<name>A0ABU4C5F5_RHOGO</name>
<organism evidence="2 3">
    <name type="scientific">Rhodococcus globerulus</name>
    <dbReference type="NCBI Taxonomy" id="33008"/>
    <lineage>
        <taxon>Bacteria</taxon>
        <taxon>Bacillati</taxon>
        <taxon>Actinomycetota</taxon>
        <taxon>Actinomycetes</taxon>
        <taxon>Mycobacteriales</taxon>
        <taxon>Nocardiaceae</taxon>
        <taxon>Rhodococcus</taxon>
    </lineage>
</organism>
<dbReference type="Proteomes" id="UP001185927">
    <property type="component" value="Unassembled WGS sequence"/>
</dbReference>
<evidence type="ECO:0000256" key="1">
    <source>
        <dbReference type="SAM" id="Phobius"/>
    </source>
</evidence>
<evidence type="ECO:0008006" key="4">
    <source>
        <dbReference type="Google" id="ProtNLM"/>
    </source>
</evidence>
<keyword evidence="1" id="KW-0472">Membrane</keyword>
<comment type="caution">
    <text evidence="2">The sequence shown here is derived from an EMBL/GenBank/DDBJ whole genome shotgun (WGS) entry which is preliminary data.</text>
</comment>
<evidence type="ECO:0000313" key="2">
    <source>
        <dbReference type="EMBL" id="MDV6271739.1"/>
    </source>
</evidence>
<proteinExistence type="predicted"/>
<sequence length="92" mass="9609">MSQSKIIPAICWTALGVSALGLLGCLVSTLWLGALVWVAVGTGAVFALSADRRSVTRAAGQVIATRADQQDRDYLDGKASGMYGNYQPPALP</sequence>